<evidence type="ECO:0000256" key="2">
    <source>
        <dbReference type="ARBA" id="ARBA00022771"/>
    </source>
</evidence>
<keyword evidence="4" id="KW-0175">Coiled coil</keyword>
<dbReference type="GO" id="GO:0008270">
    <property type="term" value="F:zinc ion binding"/>
    <property type="evidence" value="ECO:0007669"/>
    <property type="project" value="UniProtKB-KW"/>
</dbReference>
<dbReference type="AlphaFoldDB" id="A0A3B3YBL2"/>
<evidence type="ECO:0000256" key="1">
    <source>
        <dbReference type="ARBA" id="ARBA00022723"/>
    </source>
</evidence>
<keyword evidence="3" id="KW-0862">Zinc</keyword>
<evidence type="ECO:0000313" key="7">
    <source>
        <dbReference type="Proteomes" id="UP000261480"/>
    </source>
</evidence>
<evidence type="ECO:0000313" key="6">
    <source>
        <dbReference type="Ensembl" id="ENSPMEP00000024724.1"/>
    </source>
</evidence>
<dbReference type="Pfam" id="PF25600">
    <property type="entry name" value="TRIM_CC"/>
    <property type="match status" value="1"/>
</dbReference>
<dbReference type="InterPro" id="IPR058030">
    <property type="entry name" value="TRIM8/14/16/25/29/45/65_CC"/>
</dbReference>
<name>A0A3B3YBL2_9TELE</name>
<dbReference type="InterPro" id="IPR051051">
    <property type="entry name" value="E3_ubiq-ligase_TRIM/RNF"/>
</dbReference>
<evidence type="ECO:0000259" key="5">
    <source>
        <dbReference type="Pfam" id="PF25600"/>
    </source>
</evidence>
<evidence type="ECO:0000256" key="3">
    <source>
        <dbReference type="ARBA" id="ARBA00022833"/>
    </source>
</evidence>
<dbReference type="Gene3D" id="4.10.830.40">
    <property type="match status" value="1"/>
</dbReference>
<dbReference type="PANTHER" id="PTHR25465">
    <property type="entry name" value="B-BOX DOMAIN CONTAINING"/>
    <property type="match status" value="1"/>
</dbReference>
<keyword evidence="7" id="KW-1185">Reference proteome</keyword>
<proteinExistence type="predicted"/>
<protein>
    <recommendedName>
        <fullName evidence="5">TRIM8/14/16/25/29/45/65 coiled-coil region domain-containing protein</fullName>
    </recommendedName>
</protein>
<reference evidence="6" key="1">
    <citation type="submission" date="2025-08" db="UniProtKB">
        <authorList>
            <consortium name="Ensembl"/>
        </authorList>
    </citation>
    <scope>IDENTIFICATION</scope>
</reference>
<dbReference type="PANTHER" id="PTHR25465:SF5">
    <property type="entry name" value="E3 UBIQUITIN_ISG15 LIGASE TRIM25-RELATED"/>
    <property type="match status" value="1"/>
</dbReference>
<evidence type="ECO:0000256" key="4">
    <source>
        <dbReference type="SAM" id="Coils"/>
    </source>
</evidence>
<keyword evidence="1" id="KW-0479">Metal-binding</keyword>
<accession>A0A3B3YBL2</accession>
<feature type="domain" description="TRIM8/14/16/25/29/45/65 coiled-coil region" evidence="5">
    <location>
        <begin position="347"/>
        <end position="486"/>
    </location>
</feature>
<organism evidence="6 7">
    <name type="scientific">Poecilia mexicana</name>
    <dbReference type="NCBI Taxonomy" id="48701"/>
    <lineage>
        <taxon>Eukaryota</taxon>
        <taxon>Metazoa</taxon>
        <taxon>Chordata</taxon>
        <taxon>Craniata</taxon>
        <taxon>Vertebrata</taxon>
        <taxon>Euteleostomi</taxon>
        <taxon>Actinopterygii</taxon>
        <taxon>Neopterygii</taxon>
        <taxon>Teleostei</taxon>
        <taxon>Neoteleostei</taxon>
        <taxon>Acanthomorphata</taxon>
        <taxon>Ovalentaria</taxon>
        <taxon>Atherinomorphae</taxon>
        <taxon>Cyprinodontiformes</taxon>
        <taxon>Poeciliidae</taxon>
        <taxon>Poeciliinae</taxon>
        <taxon>Poecilia</taxon>
    </lineage>
</organism>
<dbReference type="Ensembl" id="ENSPMET00000006887.1">
    <property type="protein sequence ID" value="ENSPMEP00000024724.1"/>
    <property type="gene ID" value="ENSPMEG00000007227.1"/>
</dbReference>
<sequence>MAAARSSFVWTDEEVELLLRVTLEYKSSKHQEDIDWESCQTKYADIHEAFVRRYPAGKRVEFPHSTEATSRVQLTSKLKAIRGKFRQAVDSGRRNGHGRVVLLYFELCKQIWDGSPDTDALESGLETGDVKCSLRSLSAAMTPRGTPLFESAGDGGSLSNENLGSDVSTRRNILQAKLTGHRRDRLKRKVHSDPAVQEDLQIKRRMLELIEESEKYNKAKLDNLSVQVDKMLDSIDEGMSLLRTLMCQSQNNSPRPDGSSNIDTDVHIPSSGLKIEIQPAADHCYAGHEEVGCDVCTGRKLKAFKSCLVCLMNYCVKHLQPHCDAATLKVHKLVNPSKKRQQIQQRIQDQEEDVKLLQQEVEAINVSADKAVEDSEKIFTELIRLLQERSSDVKQQIRSHQETEVSRVKDVRKKLEQEITELKRKDAKLEQLSHTEDHNQFLLNYPSLPPREPKGSSSINIRPLRHFEDVTAAVSELRDKLQDVLRDSWTNILLRVTEEPKTRAELLKYSQEITLDPNIENRDLLLSEGNRKTIIKEEESELWL</sequence>
<dbReference type="Proteomes" id="UP000261480">
    <property type="component" value="Unplaced"/>
</dbReference>
<keyword evidence="2" id="KW-0863">Zinc-finger</keyword>
<feature type="coiled-coil region" evidence="4">
    <location>
        <begin position="340"/>
        <end position="435"/>
    </location>
</feature>
<reference evidence="6" key="2">
    <citation type="submission" date="2025-09" db="UniProtKB">
        <authorList>
            <consortium name="Ensembl"/>
        </authorList>
    </citation>
    <scope>IDENTIFICATION</scope>
</reference>